<sequence>MKIDWGRGYNSLDKELRQITRDAETGGHLADKLFRVWMRNGFIWPYMTSLSLMRR</sequence>
<gene>
    <name evidence="1" type="ORF">dnm_062750</name>
</gene>
<proteinExistence type="predicted"/>
<dbReference type="RefSeq" id="WP_207683804.1">
    <property type="nucleotide sequence ID" value="NZ_CP061800.1"/>
</dbReference>
<dbReference type="KEGG" id="dmm:dnm_062750"/>
<accession>A0A975BQX9</accession>
<organism evidence="1 2">
    <name type="scientific">Desulfonema magnum</name>
    <dbReference type="NCBI Taxonomy" id="45655"/>
    <lineage>
        <taxon>Bacteria</taxon>
        <taxon>Pseudomonadati</taxon>
        <taxon>Thermodesulfobacteriota</taxon>
        <taxon>Desulfobacteria</taxon>
        <taxon>Desulfobacterales</taxon>
        <taxon>Desulfococcaceae</taxon>
        <taxon>Desulfonema</taxon>
    </lineage>
</organism>
<protein>
    <submittedName>
        <fullName evidence="1">Uncharacterized protein</fullName>
    </submittedName>
</protein>
<dbReference type="Proteomes" id="UP000663722">
    <property type="component" value="Chromosome"/>
</dbReference>
<dbReference type="EMBL" id="CP061800">
    <property type="protein sequence ID" value="QTA90214.1"/>
    <property type="molecule type" value="Genomic_DNA"/>
</dbReference>
<evidence type="ECO:0000313" key="1">
    <source>
        <dbReference type="EMBL" id="QTA90214.1"/>
    </source>
</evidence>
<dbReference type="AlphaFoldDB" id="A0A975BQX9"/>
<name>A0A975BQX9_9BACT</name>
<evidence type="ECO:0000313" key="2">
    <source>
        <dbReference type="Proteomes" id="UP000663722"/>
    </source>
</evidence>
<reference evidence="1" key="1">
    <citation type="journal article" date="2021" name="Microb. Physiol.">
        <title>Proteogenomic Insights into the Physiology of Marine, Sulfate-Reducing, Filamentous Desulfonema limicola and Desulfonema magnum.</title>
        <authorList>
            <person name="Schnaars V."/>
            <person name="Wohlbrand L."/>
            <person name="Scheve S."/>
            <person name="Hinrichs C."/>
            <person name="Reinhardt R."/>
            <person name="Rabus R."/>
        </authorList>
    </citation>
    <scope>NUCLEOTIDE SEQUENCE</scope>
    <source>
        <strain evidence="1">4be13</strain>
    </source>
</reference>
<keyword evidence="2" id="KW-1185">Reference proteome</keyword>